<dbReference type="PANTHER" id="PTHR12062">
    <property type="entry name" value="N-ACETYLGLUCOSAMINYLTRANSFERASE VI"/>
    <property type="match status" value="1"/>
</dbReference>
<keyword evidence="7" id="KW-1185">Reference proteome</keyword>
<accession>A0A8S4AB70</accession>
<gene>
    <name evidence="6" type="ORF">CUNI_LOCUS20859</name>
</gene>
<evidence type="ECO:0008006" key="8">
    <source>
        <dbReference type="Google" id="ProtNLM"/>
    </source>
</evidence>
<dbReference type="InterPro" id="IPR006759">
    <property type="entry name" value="Glyco_transf_54"/>
</dbReference>
<evidence type="ECO:0000256" key="2">
    <source>
        <dbReference type="ARBA" id="ARBA00022676"/>
    </source>
</evidence>
<feature type="domain" description="MGAT4 A/B/C C-terminal" evidence="5">
    <location>
        <begin position="304"/>
        <end position="447"/>
    </location>
</feature>
<dbReference type="InterPro" id="IPR057279">
    <property type="entry name" value="MGAT4"/>
</dbReference>
<proteinExistence type="predicted"/>
<dbReference type="Pfam" id="PF23524">
    <property type="entry name" value="MGAT4A_C"/>
    <property type="match status" value="1"/>
</dbReference>
<organism evidence="6 7">
    <name type="scientific">Candidula unifasciata</name>
    <dbReference type="NCBI Taxonomy" id="100452"/>
    <lineage>
        <taxon>Eukaryota</taxon>
        <taxon>Metazoa</taxon>
        <taxon>Spiralia</taxon>
        <taxon>Lophotrochozoa</taxon>
        <taxon>Mollusca</taxon>
        <taxon>Gastropoda</taxon>
        <taxon>Heterobranchia</taxon>
        <taxon>Euthyneura</taxon>
        <taxon>Panpulmonata</taxon>
        <taxon>Eupulmonata</taxon>
        <taxon>Stylommatophora</taxon>
        <taxon>Helicina</taxon>
        <taxon>Helicoidea</taxon>
        <taxon>Geomitridae</taxon>
        <taxon>Candidula</taxon>
    </lineage>
</organism>
<dbReference type="EMBL" id="CAJHNH020008146">
    <property type="protein sequence ID" value="CAG5135301.1"/>
    <property type="molecule type" value="Genomic_DNA"/>
</dbReference>
<evidence type="ECO:0000256" key="3">
    <source>
        <dbReference type="ARBA" id="ARBA00022679"/>
    </source>
</evidence>
<dbReference type="GO" id="GO:0005793">
    <property type="term" value="C:endoplasmic reticulum-Golgi intermediate compartment"/>
    <property type="evidence" value="ECO:0007669"/>
    <property type="project" value="TreeGrafter"/>
</dbReference>
<name>A0A8S4AB70_9EUPU</name>
<dbReference type="OrthoDB" id="2016523at2759"/>
<feature type="non-terminal residue" evidence="6">
    <location>
        <position position="455"/>
    </location>
</feature>
<dbReference type="GO" id="GO:0006487">
    <property type="term" value="P:protein N-linked glycosylation"/>
    <property type="evidence" value="ECO:0007669"/>
    <property type="project" value="TreeGrafter"/>
</dbReference>
<dbReference type="GO" id="GO:0005795">
    <property type="term" value="C:Golgi stack"/>
    <property type="evidence" value="ECO:0007669"/>
    <property type="project" value="TreeGrafter"/>
</dbReference>
<protein>
    <recommendedName>
        <fullName evidence="8">Alpha-1,3-mannosyl-glycoprotein 4-beta-N-acetylglucosaminyltransferase B</fullName>
    </recommendedName>
</protein>
<dbReference type="PANTHER" id="PTHR12062:SF9">
    <property type="entry name" value="ALPHA-1,3-MANNOSYL-GLYCOPROTEIN 4-BETA-N-ACETYLGLUCOSAMINYLTRANSFERASE A, ISOFORM A"/>
    <property type="match status" value="1"/>
</dbReference>
<dbReference type="InterPro" id="IPR056576">
    <property type="entry name" value="MGAT4_A/B/C_C"/>
</dbReference>
<comment type="caution">
    <text evidence="6">The sequence shown here is derived from an EMBL/GenBank/DDBJ whole genome shotgun (WGS) entry which is preliminary data.</text>
</comment>
<dbReference type="Proteomes" id="UP000678393">
    <property type="component" value="Unassembled WGS sequence"/>
</dbReference>
<evidence type="ECO:0000313" key="6">
    <source>
        <dbReference type="EMBL" id="CAG5135301.1"/>
    </source>
</evidence>
<sequence length="455" mass="51324">LNRSTLLDIKASLQMPGIYSYLPHLTGHPEHLIPAIKLSKGRQGVSVVIGIPTIKRAKESYLVKTLSSLVAGLSKEESEDCLIVVFIAEPWDRQYVEQVISSIKDNFNPYLESGLLDVIVPPAGFYPDLDAVKENFGDPKERVKWRTKQNLDYAFHMLYGRPKATYYLQLEDDVVAKPGYLSVMKTFARQQKGDWIMLEFSALGFIGKLFKSSDVSTIVEFFLMFHADKPIDWLMDHLLWVKVCSPEKDVKHCQRMIQAVRRRYKPSLFQHIGLESSLKGKVQKLKDRDFGKAGLYRAHANPPAELSTTLKTYQNFLLSKAYAGETFFWASNPSVGDTVDFKFNPPIRIDLYLFRSGHMDHPGDIFHNTSIEILTADKVSQSLIDSIVSKAGLSQKEVSNASVDFIPIGRFNDAGLAQGEVPEGVGNVQTLRIHVHEKSDAWVILSEIMIQESKS</sequence>
<evidence type="ECO:0000259" key="5">
    <source>
        <dbReference type="Pfam" id="PF23524"/>
    </source>
</evidence>
<dbReference type="GO" id="GO:0005783">
    <property type="term" value="C:endoplasmic reticulum"/>
    <property type="evidence" value="ECO:0007669"/>
    <property type="project" value="TreeGrafter"/>
</dbReference>
<dbReference type="GO" id="GO:0008375">
    <property type="term" value="F:acetylglucosaminyltransferase activity"/>
    <property type="evidence" value="ECO:0007669"/>
    <property type="project" value="TreeGrafter"/>
</dbReference>
<keyword evidence="3" id="KW-0808">Transferase</keyword>
<feature type="domain" description="MGAT4 conserved region" evidence="4">
    <location>
        <begin position="14"/>
        <end position="290"/>
    </location>
</feature>
<comment type="pathway">
    <text evidence="1">Protein modification; protein glycosylation.</text>
</comment>
<keyword evidence="2" id="KW-0328">Glycosyltransferase</keyword>
<evidence type="ECO:0000256" key="1">
    <source>
        <dbReference type="ARBA" id="ARBA00004922"/>
    </source>
</evidence>
<reference evidence="6" key="1">
    <citation type="submission" date="2021-04" db="EMBL/GenBank/DDBJ databases">
        <authorList>
            <consortium name="Molecular Ecology Group"/>
        </authorList>
    </citation>
    <scope>NUCLEOTIDE SEQUENCE</scope>
</reference>
<dbReference type="AlphaFoldDB" id="A0A8S4AB70"/>
<evidence type="ECO:0000313" key="7">
    <source>
        <dbReference type="Proteomes" id="UP000678393"/>
    </source>
</evidence>
<dbReference type="Pfam" id="PF04666">
    <property type="entry name" value="MGAT4_cons"/>
    <property type="match status" value="1"/>
</dbReference>
<evidence type="ECO:0000259" key="4">
    <source>
        <dbReference type="Pfam" id="PF04666"/>
    </source>
</evidence>